<accession>A0ABU8S7D0</accession>
<evidence type="ECO:0000256" key="7">
    <source>
        <dbReference type="SAM" id="SignalP"/>
    </source>
</evidence>
<dbReference type="Pfam" id="PF00034">
    <property type="entry name" value="Cytochrom_C"/>
    <property type="match status" value="1"/>
</dbReference>
<dbReference type="Proteomes" id="UP001379235">
    <property type="component" value="Unassembled WGS sequence"/>
</dbReference>
<proteinExistence type="predicted"/>
<dbReference type="InterPro" id="IPR036909">
    <property type="entry name" value="Cyt_c-like_dom_sf"/>
</dbReference>
<dbReference type="InterPro" id="IPR009056">
    <property type="entry name" value="Cyt_c-like_dom"/>
</dbReference>
<dbReference type="InterPro" id="IPR002327">
    <property type="entry name" value="Cyt_c_1A/1B"/>
</dbReference>
<feature type="signal peptide" evidence="7">
    <location>
        <begin position="1"/>
        <end position="25"/>
    </location>
</feature>
<keyword evidence="4" id="KW-0249">Electron transport</keyword>
<organism evidence="9 10">
    <name type="scientific">Novosphingobium aquae</name>
    <dbReference type="NCBI Taxonomy" id="3133435"/>
    <lineage>
        <taxon>Bacteria</taxon>
        <taxon>Pseudomonadati</taxon>
        <taxon>Pseudomonadota</taxon>
        <taxon>Alphaproteobacteria</taxon>
        <taxon>Sphingomonadales</taxon>
        <taxon>Sphingomonadaceae</taxon>
        <taxon>Novosphingobium</taxon>
    </lineage>
</organism>
<evidence type="ECO:0000256" key="1">
    <source>
        <dbReference type="ARBA" id="ARBA00022448"/>
    </source>
</evidence>
<dbReference type="SUPFAM" id="SSF46626">
    <property type="entry name" value="Cytochrome c"/>
    <property type="match status" value="1"/>
</dbReference>
<keyword evidence="3 6" id="KW-0479">Metal-binding</keyword>
<evidence type="ECO:0000256" key="6">
    <source>
        <dbReference type="PROSITE-ProRule" id="PRU00433"/>
    </source>
</evidence>
<dbReference type="PANTHER" id="PTHR11961">
    <property type="entry name" value="CYTOCHROME C"/>
    <property type="match status" value="1"/>
</dbReference>
<feature type="domain" description="Cytochrome c" evidence="8">
    <location>
        <begin position="24"/>
        <end position="125"/>
    </location>
</feature>
<comment type="caution">
    <text evidence="9">The sequence shown here is derived from an EMBL/GenBank/DDBJ whole genome shotgun (WGS) entry which is preliminary data.</text>
</comment>
<evidence type="ECO:0000259" key="8">
    <source>
        <dbReference type="PROSITE" id="PS51007"/>
    </source>
</evidence>
<dbReference type="Gene3D" id="1.10.760.10">
    <property type="entry name" value="Cytochrome c-like domain"/>
    <property type="match status" value="1"/>
</dbReference>
<keyword evidence="5 6" id="KW-0408">Iron</keyword>
<keyword evidence="2 6" id="KW-0349">Heme</keyword>
<sequence>MITRFFAVSLALIAGATALPAAAQAGDPGEAAFNMRCKACHTVAPGGASTALAPNLRGVVGRKAGASTYKNYSPALKAAPITWNAASLDKFLATPTKVVPGTRMVMAVSDANQRKAIIAWLTKQR</sequence>
<gene>
    <name evidence="9" type="ORF">WG900_08035</name>
</gene>
<feature type="chain" id="PRO_5046748677" evidence="7">
    <location>
        <begin position="26"/>
        <end position="125"/>
    </location>
</feature>
<evidence type="ECO:0000313" key="9">
    <source>
        <dbReference type="EMBL" id="MEJ6009867.1"/>
    </source>
</evidence>
<keyword evidence="10" id="KW-1185">Reference proteome</keyword>
<keyword evidence="1" id="KW-0813">Transport</keyword>
<evidence type="ECO:0000256" key="5">
    <source>
        <dbReference type="ARBA" id="ARBA00023004"/>
    </source>
</evidence>
<evidence type="ECO:0000256" key="4">
    <source>
        <dbReference type="ARBA" id="ARBA00022982"/>
    </source>
</evidence>
<name>A0ABU8S7D0_9SPHN</name>
<dbReference type="EMBL" id="JBBHJY010000003">
    <property type="protein sequence ID" value="MEJ6009867.1"/>
    <property type="molecule type" value="Genomic_DNA"/>
</dbReference>
<dbReference type="RefSeq" id="WP_339966180.1">
    <property type="nucleotide sequence ID" value="NZ_JBBHJY010000003.1"/>
</dbReference>
<dbReference type="PROSITE" id="PS51007">
    <property type="entry name" value="CYTC"/>
    <property type="match status" value="1"/>
</dbReference>
<protein>
    <submittedName>
        <fullName evidence="9">C-type cytochrome</fullName>
    </submittedName>
</protein>
<evidence type="ECO:0000256" key="3">
    <source>
        <dbReference type="ARBA" id="ARBA00022723"/>
    </source>
</evidence>
<evidence type="ECO:0000256" key="2">
    <source>
        <dbReference type="ARBA" id="ARBA00022617"/>
    </source>
</evidence>
<keyword evidence="7" id="KW-0732">Signal</keyword>
<evidence type="ECO:0000313" key="10">
    <source>
        <dbReference type="Proteomes" id="UP001379235"/>
    </source>
</evidence>
<reference evidence="9 10" key="1">
    <citation type="submission" date="2024-03" db="EMBL/GenBank/DDBJ databases">
        <authorList>
            <person name="Jo J.-H."/>
        </authorList>
    </citation>
    <scope>NUCLEOTIDE SEQUENCE [LARGE SCALE GENOMIC DNA]</scope>
    <source>
        <strain evidence="9 10">AS3R-12</strain>
    </source>
</reference>